<dbReference type="AlphaFoldDB" id="A0A8B3DKI2"/>
<gene>
    <name evidence="1" type="ORF">DS957_008930</name>
</gene>
<dbReference type="Proteomes" id="UP000253437">
    <property type="component" value="Unassembled WGS sequence"/>
</dbReference>
<accession>A0A8B3DKI2</accession>
<comment type="caution">
    <text evidence="1">The sequence shown here is derived from an EMBL/GenBank/DDBJ whole genome shotgun (WGS) entry which is preliminary data.</text>
</comment>
<evidence type="ECO:0000313" key="2">
    <source>
        <dbReference type="Proteomes" id="UP000253437"/>
    </source>
</evidence>
<dbReference type="RefSeq" id="WP_050925318.1">
    <property type="nucleotide sequence ID" value="NZ_CP118582.1"/>
</dbReference>
<protein>
    <submittedName>
        <fullName evidence="1">DNAase</fullName>
    </submittedName>
</protein>
<organism evidence="1 2">
    <name type="scientific">Vibrio harveyi</name>
    <name type="common">Beneckea harveyi</name>
    <dbReference type="NCBI Taxonomy" id="669"/>
    <lineage>
        <taxon>Bacteria</taxon>
        <taxon>Pseudomonadati</taxon>
        <taxon>Pseudomonadota</taxon>
        <taxon>Gammaproteobacteria</taxon>
        <taxon>Vibrionales</taxon>
        <taxon>Vibrionaceae</taxon>
        <taxon>Vibrio</taxon>
    </lineage>
</organism>
<name>A0A8B3DKI2_VIBHA</name>
<proteinExistence type="predicted"/>
<evidence type="ECO:0000313" key="1">
    <source>
        <dbReference type="EMBL" id="RIW14673.1"/>
    </source>
</evidence>
<sequence length="124" mass="13834">MIQVVTHDEGIKEQLREAFRACPDDFEVMEQAIEDGFVSIYLIHGDDYRLAVAGEVVGNDYFVWAVEGKGAVNASRELAAYVKSSGLDAITTKTYFPLVARLLKRLGNVSTTVQGDHQLLRWEV</sequence>
<reference evidence="1 2" key="1">
    <citation type="submission" date="2018-08" db="EMBL/GenBank/DDBJ databases">
        <title>Vibrio harveyi strains pathogenic to white snook Centropomus viridis Lockington (1877) and potential probiotic bacteria.</title>
        <authorList>
            <person name="Soto-Rodriguez S."/>
            <person name="Gomez-Gil B."/>
            <person name="Lozano-Olvera R."/>
        </authorList>
    </citation>
    <scope>NUCLEOTIDE SEQUENCE [LARGE SCALE GENOMIC DNA]</scope>
    <source>
        <strain evidence="1 2">CAIM 1508</strain>
    </source>
</reference>
<dbReference type="EMBL" id="QOUW02000023">
    <property type="protein sequence ID" value="RIW14673.1"/>
    <property type="molecule type" value="Genomic_DNA"/>
</dbReference>